<gene>
    <name evidence="2" type="ORF">Clacol_006138</name>
</gene>
<evidence type="ECO:0000313" key="3">
    <source>
        <dbReference type="Proteomes" id="UP001050691"/>
    </source>
</evidence>
<comment type="caution">
    <text evidence="2">The sequence shown here is derived from an EMBL/GenBank/DDBJ whole genome shotgun (WGS) entry which is preliminary data.</text>
</comment>
<reference evidence="2" key="1">
    <citation type="submission" date="2021-10" db="EMBL/GenBank/DDBJ databases">
        <title>De novo Genome Assembly of Clathrus columnatus (Basidiomycota, Fungi) Using Illumina and Nanopore Sequence Data.</title>
        <authorList>
            <person name="Ogiso-Tanaka E."/>
            <person name="Itagaki H."/>
            <person name="Hosoya T."/>
            <person name="Hosaka K."/>
        </authorList>
    </citation>
    <scope>NUCLEOTIDE SEQUENCE</scope>
    <source>
        <strain evidence="2">MO-923</strain>
    </source>
</reference>
<feature type="compositionally biased region" description="Basic and acidic residues" evidence="1">
    <location>
        <begin position="416"/>
        <end position="427"/>
    </location>
</feature>
<organism evidence="2 3">
    <name type="scientific">Clathrus columnatus</name>
    <dbReference type="NCBI Taxonomy" id="1419009"/>
    <lineage>
        <taxon>Eukaryota</taxon>
        <taxon>Fungi</taxon>
        <taxon>Dikarya</taxon>
        <taxon>Basidiomycota</taxon>
        <taxon>Agaricomycotina</taxon>
        <taxon>Agaricomycetes</taxon>
        <taxon>Phallomycetidae</taxon>
        <taxon>Phallales</taxon>
        <taxon>Clathraceae</taxon>
        <taxon>Clathrus</taxon>
    </lineage>
</organism>
<dbReference type="Proteomes" id="UP001050691">
    <property type="component" value="Unassembled WGS sequence"/>
</dbReference>
<protein>
    <recommendedName>
        <fullName evidence="4">F-box domain-containing protein</fullName>
    </recommendedName>
</protein>
<proteinExistence type="predicted"/>
<name>A0AAV5AG73_9AGAM</name>
<accession>A0AAV5AG73</accession>
<feature type="region of interest" description="Disordered" evidence="1">
    <location>
        <begin position="406"/>
        <end position="427"/>
    </location>
</feature>
<dbReference type="EMBL" id="BPWL01000007">
    <property type="protein sequence ID" value="GJJ11900.1"/>
    <property type="molecule type" value="Genomic_DNA"/>
</dbReference>
<dbReference type="AlphaFoldDB" id="A0AAV5AG73"/>
<evidence type="ECO:0000313" key="2">
    <source>
        <dbReference type="EMBL" id="GJJ11900.1"/>
    </source>
</evidence>
<keyword evidence="3" id="KW-1185">Reference proteome</keyword>
<evidence type="ECO:0008006" key="4">
    <source>
        <dbReference type="Google" id="ProtNLM"/>
    </source>
</evidence>
<sequence length="427" mass="49081">MAAERTPIEIWHQIIREATRIPSWALDGTLYDPLEPKGSLKHIRPDQTHLLFPRLLSIKTSISLVCKSWRHLCSEFLYEFLVIHHDETIIHLLNKFQTIDMNIHKVFRIDFFPSLFDINRAGHFPSASTLISLCPSLLAVAFHAHICMWNTSKDPVFEVIAKTPSIRCFEWHALRQGLPKALVSFLESNSSQTWSFLINYASPEYKYHELGNARLPEPRVAPMDDEGILLFSQDPPPRVTRHMIFGNSIDMSFLHYPNEAIHNMSMSIITLHPCTLEDSTDFLSSLPPTVDTLIIYIKDILVSSPSIAYHVKRVGLKLDWEQSTGTAMPSPPEIDYCFNILVGYDTPHLYFPSLQRLQLNDPELATTMRARPHQLRLWEHRCSSRGILLCDEFGNRFKTGSYYPGVSNSQSKVRKTSKDPNLKNKHY</sequence>
<evidence type="ECO:0000256" key="1">
    <source>
        <dbReference type="SAM" id="MobiDB-lite"/>
    </source>
</evidence>